<dbReference type="EMBL" id="VSSQ01137098">
    <property type="protein sequence ID" value="MPN61038.1"/>
    <property type="molecule type" value="Genomic_DNA"/>
</dbReference>
<organism evidence="2">
    <name type="scientific">bioreactor metagenome</name>
    <dbReference type="NCBI Taxonomy" id="1076179"/>
    <lineage>
        <taxon>unclassified sequences</taxon>
        <taxon>metagenomes</taxon>
        <taxon>ecological metagenomes</taxon>
    </lineage>
</organism>
<evidence type="ECO:0000313" key="2">
    <source>
        <dbReference type="EMBL" id="MPN61038.1"/>
    </source>
</evidence>
<sequence length="102" mass="11150">MAVVGRFRRETRPEERNQRRAGVGEVVHRIGGNRDAAGQDADRQLDREQQQVADQSDGAAEDAAGLAHPLVGSPGGVPDKKTNQKPRHNAPLPRRDGNLSRR</sequence>
<comment type="caution">
    <text evidence="2">The sequence shown here is derived from an EMBL/GenBank/DDBJ whole genome shotgun (WGS) entry which is preliminary data.</text>
</comment>
<feature type="region of interest" description="Disordered" evidence="1">
    <location>
        <begin position="1"/>
        <end position="102"/>
    </location>
</feature>
<reference evidence="2" key="1">
    <citation type="submission" date="2019-08" db="EMBL/GenBank/DDBJ databases">
        <authorList>
            <person name="Kucharzyk K."/>
            <person name="Murdoch R.W."/>
            <person name="Higgins S."/>
            <person name="Loffler F."/>
        </authorList>
    </citation>
    <scope>NUCLEOTIDE SEQUENCE</scope>
</reference>
<accession>A0A645JBH2</accession>
<protein>
    <submittedName>
        <fullName evidence="2">Uncharacterized protein</fullName>
    </submittedName>
</protein>
<dbReference type="AlphaFoldDB" id="A0A645JBH2"/>
<evidence type="ECO:0000256" key="1">
    <source>
        <dbReference type="SAM" id="MobiDB-lite"/>
    </source>
</evidence>
<feature type="compositionally biased region" description="Basic and acidic residues" evidence="1">
    <location>
        <begin position="93"/>
        <end position="102"/>
    </location>
</feature>
<feature type="compositionally biased region" description="Basic and acidic residues" evidence="1">
    <location>
        <begin position="7"/>
        <end position="18"/>
    </location>
</feature>
<name>A0A645JBH2_9ZZZZ</name>
<feature type="compositionally biased region" description="Basic and acidic residues" evidence="1">
    <location>
        <begin position="40"/>
        <end position="49"/>
    </location>
</feature>
<gene>
    <name evidence="2" type="ORF">SDC9_208772</name>
</gene>
<proteinExistence type="predicted"/>